<dbReference type="GO" id="GO:0016706">
    <property type="term" value="F:2-oxoglutarate-dependent dioxygenase activity"/>
    <property type="evidence" value="ECO:0007669"/>
    <property type="project" value="UniProtKB-ARBA"/>
</dbReference>
<dbReference type="RefSeq" id="WP_141632683.1">
    <property type="nucleotide sequence ID" value="NZ_VIGB01000003.1"/>
</dbReference>
<dbReference type="AlphaFoldDB" id="A0A540VZ04"/>
<dbReference type="OrthoDB" id="9796766at2"/>
<evidence type="ECO:0000256" key="1">
    <source>
        <dbReference type="SAM" id="MobiDB-lite"/>
    </source>
</evidence>
<dbReference type="EMBL" id="VIGB01000003">
    <property type="protein sequence ID" value="TQF01961.1"/>
    <property type="molecule type" value="Genomic_DNA"/>
</dbReference>
<evidence type="ECO:0000313" key="2">
    <source>
        <dbReference type="EMBL" id="TQF01961.1"/>
    </source>
</evidence>
<evidence type="ECO:0000313" key="3">
    <source>
        <dbReference type="Proteomes" id="UP000319103"/>
    </source>
</evidence>
<sequence length="252" mass="27477">MDVVLALQELGVTEALLDTETARKLDEDGYASIPGVIPRETVNSFRTRLAELHTLEGELAGTEVGTEEGIDRLSDLVNKGTAFEIGYTHPLVLAFAHHVLGDFKLSSLSSRSVPPGEGHQELHPDWEGPAPVNGDYQVFNTIWMLDDFTPQNGATRVIPGSHLLGQSPSAVMADLTAPHPQEELILGTAGTLVVFNGHVWHGGTKNRSTRPRRAVNAYFTRRTNQQQLDQAAFVRPETLARTGPAARFILDV</sequence>
<keyword evidence="2" id="KW-0223">Dioxygenase</keyword>
<comment type="caution">
    <text evidence="2">The sequence shown here is derived from an EMBL/GenBank/DDBJ whole genome shotgun (WGS) entry which is preliminary data.</text>
</comment>
<dbReference type="InterPro" id="IPR008775">
    <property type="entry name" value="Phytyl_CoA_dOase-like"/>
</dbReference>
<keyword evidence="3" id="KW-1185">Reference proteome</keyword>
<accession>A0A540VZ04</accession>
<organism evidence="2 3">
    <name type="scientific">Kitasatospora acidiphila</name>
    <dbReference type="NCBI Taxonomy" id="2567942"/>
    <lineage>
        <taxon>Bacteria</taxon>
        <taxon>Bacillati</taxon>
        <taxon>Actinomycetota</taxon>
        <taxon>Actinomycetes</taxon>
        <taxon>Kitasatosporales</taxon>
        <taxon>Streptomycetaceae</taxon>
        <taxon>Kitasatospora</taxon>
    </lineage>
</organism>
<feature type="region of interest" description="Disordered" evidence="1">
    <location>
        <begin position="110"/>
        <end position="129"/>
    </location>
</feature>
<dbReference type="PANTHER" id="PTHR20883">
    <property type="entry name" value="PHYTANOYL-COA DIOXYGENASE DOMAIN CONTAINING 1"/>
    <property type="match status" value="1"/>
</dbReference>
<dbReference type="SUPFAM" id="SSF51197">
    <property type="entry name" value="Clavaminate synthase-like"/>
    <property type="match status" value="1"/>
</dbReference>
<dbReference type="Proteomes" id="UP000319103">
    <property type="component" value="Unassembled WGS sequence"/>
</dbReference>
<protein>
    <submittedName>
        <fullName evidence="2">Phytanoyl-CoA dioxygenase family protein</fullName>
    </submittedName>
</protein>
<dbReference type="Pfam" id="PF05721">
    <property type="entry name" value="PhyH"/>
    <property type="match status" value="1"/>
</dbReference>
<keyword evidence="2" id="KW-0560">Oxidoreductase</keyword>
<name>A0A540VZ04_9ACTN</name>
<dbReference type="GO" id="GO:0005506">
    <property type="term" value="F:iron ion binding"/>
    <property type="evidence" value="ECO:0007669"/>
    <property type="project" value="UniProtKB-ARBA"/>
</dbReference>
<proteinExistence type="predicted"/>
<gene>
    <name evidence="2" type="ORF">E6W39_06345</name>
</gene>
<dbReference type="PANTHER" id="PTHR20883:SF48">
    <property type="entry name" value="ECTOINE DIOXYGENASE"/>
    <property type="match status" value="1"/>
</dbReference>
<dbReference type="Gene3D" id="2.60.120.620">
    <property type="entry name" value="q2cbj1_9rhob like domain"/>
    <property type="match status" value="1"/>
</dbReference>
<reference evidence="2 3" key="1">
    <citation type="submission" date="2019-06" db="EMBL/GenBank/DDBJ databases">
        <title>Description of Kitasatospora acidophila sp. nov. isolated from pine grove soil, and reclassification of Streptomyces novaecaesareae to Kitasatospora novaeceasareae comb. nov.</title>
        <authorList>
            <person name="Kim M.J."/>
        </authorList>
    </citation>
    <scope>NUCLEOTIDE SEQUENCE [LARGE SCALE GENOMIC DNA]</scope>
    <source>
        <strain evidence="2 3">MMS16-CNU292</strain>
    </source>
</reference>